<dbReference type="PROSITE" id="PS00571">
    <property type="entry name" value="AMIDASES"/>
    <property type="match status" value="1"/>
</dbReference>
<feature type="domain" description="Amidase" evidence="2">
    <location>
        <begin position="25"/>
        <end position="454"/>
    </location>
</feature>
<organism evidence="3 4">
    <name type="scientific">Ponticaulis profundi</name>
    <dbReference type="NCBI Taxonomy" id="2665222"/>
    <lineage>
        <taxon>Bacteria</taxon>
        <taxon>Pseudomonadati</taxon>
        <taxon>Pseudomonadota</taxon>
        <taxon>Alphaproteobacteria</taxon>
        <taxon>Hyphomonadales</taxon>
        <taxon>Hyphomonadaceae</taxon>
        <taxon>Ponticaulis</taxon>
    </lineage>
</organism>
<dbReference type="SUPFAM" id="SSF75304">
    <property type="entry name" value="Amidase signature (AS) enzymes"/>
    <property type="match status" value="1"/>
</dbReference>
<dbReference type="PANTHER" id="PTHR11895:SF7">
    <property type="entry name" value="GLUTAMYL-TRNA(GLN) AMIDOTRANSFERASE SUBUNIT A, MITOCHONDRIAL"/>
    <property type="match status" value="1"/>
</dbReference>
<dbReference type="RefSeq" id="WP_377374325.1">
    <property type="nucleotide sequence ID" value="NZ_JBHSSW010000002.1"/>
</dbReference>
<dbReference type="EMBL" id="JBHSSW010000002">
    <property type="protein sequence ID" value="MFC6196643.1"/>
    <property type="molecule type" value="Genomic_DNA"/>
</dbReference>
<keyword evidence="4" id="KW-1185">Reference proteome</keyword>
<name>A0ABW1S4Q6_9PROT</name>
<dbReference type="Pfam" id="PF01425">
    <property type="entry name" value="Amidase"/>
    <property type="match status" value="1"/>
</dbReference>
<gene>
    <name evidence="3" type="ORF">ACFQDM_01060</name>
</gene>
<proteinExistence type="inferred from homology"/>
<comment type="similarity">
    <text evidence="1">Belongs to the amidase family.</text>
</comment>
<evidence type="ECO:0000256" key="1">
    <source>
        <dbReference type="ARBA" id="ARBA00009199"/>
    </source>
</evidence>
<sequence length="478" mass="51081">MNEYTELDAMGLAALVRSKEISANELLDEALSRAHAAQDTLNCFTTLFPEIGRKQIDDGLPDSPLSGVPFATKDLAIEVQGAPLTNGSRLFDGNIAQRDSVIVERYRKAGLVLFGQTTSPEYGLTTSTESALYGQTRNPWDLGRTSGGSSGGASAAVASGVLPMAQASDGGGSIRIPAACTGLFGMKPSRGRIPMGPDRTENWNGLSTVHAVSRSVRDNAVLMDLTMGRETGSRYEAPPPQSSMWSASQMGLPALKVGYWPVAPNGTQPDSDARAGLAETMTLLESLGHIVEESDPQIDGAAIGKAMLMVISANIAAMVDDRVAALGRELQDDDLEPITHSMAALGRTVPMAEMARADLAFQRAAIRFETWMDEGGYDVCLMPTLSRAPAPLGELSLSPADPDAYAENVASFAPHCAVFNHMGCPAMSVPLYWTKDGLPLGMMFGARYGQEYLLYQLARQLEQAKPWFHKTPQVFFGG</sequence>
<evidence type="ECO:0000259" key="2">
    <source>
        <dbReference type="Pfam" id="PF01425"/>
    </source>
</evidence>
<dbReference type="Gene3D" id="3.90.1300.10">
    <property type="entry name" value="Amidase signature (AS) domain"/>
    <property type="match status" value="1"/>
</dbReference>
<accession>A0ABW1S4Q6</accession>
<evidence type="ECO:0000313" key="3">
    <source>
        <dbReference type="EMBL" id="MFC6196643.1"/>
    </source>
</evidence>
<dbReference type="InterPro" id="IPR036928">
    <property type="entry name" value="AS_sf"/>
</dbReference>
<protein>
    <submittedName>
        <fullName evidence="3">Amidase</fullName>
    </submittedName>
</protein>
<comment type="caution">
    <text evidence="3">The sequence shown here is derived from an EMBL/GenBank/DDBJ whole genome shotgun (WGS) entry which is preliminary data.</text>
</comment>
<reference evidence="4" key="1">
    <citation type="journal article" date="2019" name="Int. J. Syst. Evol. Microbiol.">
        <title>The Global Catalogue of Microorganisms (GCM) 10K type strain sequencing project: providing services to taxonomists for standard genome sequencing and annotation.</title>
        <authorList>
            <consortium name="The Broad Institute Genomics Platform"/>
            <consortium name="The Broad Institute Genome Sequencing Center for Infectious Disease"/>
            <person name="Wu L."/>
            <person name="Ma J."/>
        </authorList>
    </citation>
    <scope>NUCLEOTIDE SEQUENCE [LARGE SCALE GENOMIC DNA]</scope>
    <source>
        <strain evidence="4">CGMCC-1.15741</strain>
    </source>
</reference>
<evidence type="ECO:0000313" key="4">
    <source>
        <dbReference type="Proteomes" id="UP001596303"/>
    </source>
</evidence>
<dbReference type="Proteomes" id="UP001596303">
    <property type="component" value="Unassembled WGS sequence"/>
</dbReference>
<dbReference type="InterPro" id="IPR000120">
    <property type="entry name" value="Amidase"/>
</dbReference>
<dbReference type="PANTHER" id="PTHR11895">
    <property type="entry name" value="TRANSAMIDASE"/>
    <property type="match status" value="1"/>
</dbReference>
<dbReference type="InterPro" id="IPR023631">
    <property type="entry name" value="Amidase_dom"/>
</dbReference>
<dbReference type="InterPro" id="IPR020556">
    <property type="entry name" value="Amidase_CS"/>
</dbReference>